<keyword evidence="7 23" id="KW-0812">Transmembrane</keyword>
<feature type="transmembrane region" description="Helical" evidence="23">
    <location>
        <begin position="121"/>
        <end position="145"/>
    </location>
</feature>
<feature type="region of interest" description="Disordered" evidence="22">
    <location>
        <begin position="393"/>
        <end position="416"/>
    </location>
</feature>
<feature type="transmembrane region" description="Helical" evidence="23">
    <location>
        <begin position="89"/>
        <end position="109"/>
    </location>
</feature>
<dbReference type="GO" id="GO:0008955">
    <property type="term" value="F:peptidoglycan glycosyltransferase activity"/>
    <property type="evidence" value="ECO:0007669"/>
    <property type="project" value="UniProtKB-EC"/>
</dbReference>
<dbReference type="PANTHER" id="PTHR30474">
    <property type="entry name" value="CELL CYCLE PROTEIN"/>
    <property type="match status" value="1"/>
</dbReference>
<evidence type="ECO:0000313" key="24">
    <source>
        <dbReference type="EMBL" id="RJG26014.1"/>
    </source>
</evidence>
<feature type="transmembrane region" description="Helical" evidence="23">
    <location>
        <begin position="65"/>
        <end position="82"/>
    </location>
</feature>
<keyword evidence="13" id="KW-0961">Cell wall biogenesis/degradation</keyword>
<dbReference type="GO" id="GO:0071555">
    <property type="term" value="P:cell wall organization"/>
    <property type="evidence" value="ECO:0007669"/>
    <property type="project" value="UniProtKB-KW"/>
</dbReference>
<dbReference type="GO" id="GO:0015648">
    <property type="term" value="F:lipid-linked peptidoglycan transporter activity"/>
    <property type="evidence" value="ECO:0007669"/>
    <property type="project" value="TreeGrafter"/>
</dbReference>
<evidence type="ECO:0000313" key="25">
    <source>
        <dbReference type="Proteomes" id="UP000266177"/>
    </source>
</evidence>
<name>A0A3A3GMA7_PANTH</name>
<evidence type="ECO:0000256" key="9">
    <source>
        <dbReference type="ARBA" id="ARBA00022984"/>
    </source>
</evidence>
<dbReference type="OrthoDB" id="9812661at2"/>
<comment type="function">
    <text evidence="21">Peptidoglycan polymerase that is essential for cell division.</text>
</comment>
<comment type="caution">
    <text evidence="24">The sequence shown here is derived from an EMBL/GenBank/DDBJ whole genome shotgun (WGS) entry which is preliminary data.</text>
</comment>
<feature type="transmembrane region" description="Helical" evidence="23">
    <location>
        <begin position="326"/>
        <end position="351"/>
    </location>
</feature>
<evidence type="ECO:0000256" key="15">
    <source>
        <dbReference type="ARBA" id="ARBA00033270"/>
    </source>
</evidence>
<dbReference type="GO" id="GO:0009252">
    <property type="term" value="P:peptidoglycan biosynthetic process"/>
    <property type="evidence" value="ECO:0007669"/>
    <property type="project" value="UniProtKB-KW"/>
</dbReference>
<feature type="transmembrane region" description="Helical" evidence="23">
    <location>
        <begin position="363"/>
        <end position="384"/>
    </location>
</feature>
<evidence type="ECO:0000256" key="13">
    <source>
        <dbReference type="ARBA" id="ARBA00023316"/>
    </source>
</evidence>
<evidence type="ECO:0000256" key="11">
    <source>
        <dbReference type="ARBA" id="ARBA00023136"/>
    </source>
</evidence>
<keyword evidence="8" id="KW-0133">Cell shape</keyword>
<evidence type="ECO:0000256" key="20">
    <source>
        <dbReference type="ARBA" id="ARBA00049902"/>
    </source>
</evidence>
<reference evidence="24 25" key="1">
    <citation type="submission" date="2018-09" db="EMBL/GenBank/DDBJ databases">
        <title>Paenibacillus SK2017-BO5.</title>
        <authorList>
            <person name="Piskunova J.V."/>
            <person name="Dubiley S.A."/>
            <person name="Severinov K.V."/>
        </authorList>
    </citation>
    <scope>NUCLEOTIDE SEQUENCE [LARGE SCALE GENOMIC DNA]</scope>
    <source>
        <strain evidence="24 25">BO5</strain>
    </source>
</reference>
<keyword evidence="5" id="KW-0328">Glycosyltransferase</keyword>
<evidence type="ECO:0000256" key="3">
    <source>
        <dbReference type="ARBA" id="ARBA00022475"/>
    </source>
</evidence>
<comment type="subcellular location">
    <subcellularLocation>
        <location evidence="1">Cell membrane</location>
        <topology evidence="1">Multi-pass membrane protein</topology>
    </subcellularLocation>
</comment>
<evidence type="ECO:0000256" key="21">
    <source>
        <dbReference type="ARBA" id="ARBA00049966"/>
    </source>
</evidence>
<keyword evidence="10 23" id="KW-1133">Transmembrane helix</keyword>
<comment type="similarity">
    <text evidence="16">Belongs to the SEDS family. FtsW subfamily.</text>
</comment>
<dbReference type="EMBL" id="QYZD01000002">
    <property type="protein sequence ID" value="RJG26014.1"/>
    <property type="molecule type" value="Genomic_DNA"/>
</dbReference>
<dbReference type="GO" id="GO:0051301">
    <property type="term" value="P:cell division"/>
    <property type="evidence" value="ECO:0007669"/>
    <property type="project" value="UniProtKB-KW"/>
</dbReference>
<evidence type="ECO:0000256" key="19">
    <source>
        <dbReference type="ARBA" id="ARBA00044770"/>
    </source>
</evidence>
<dbReference type="InterPro" id="IPR001182">
    <property type="entry name" value="FtsW/RodA"/>
</dbReference>
<dbReference type="InterPro" id="IPR013437">
    <property type="entry name" value="FtsW"/>
</dbReference>
<evidence type="ECO:0000256" key="22">
    <source>
        <dbReference type="SAM" id="MobiDB-lite"/>
    </source>
</evidence>
<protein>
    <recommendedName>
        <fullName evidence="17">Probable peptidoglycan glycosyltransferase FtsW</fullName>
        <ecNumber evidence="19">2.4.99.28</ecNumber>
    </recommendedName>
    <alternativeName>
        <fullName evidence="18">Cell division protein FtsW</fullName>
    </alternativeName>
    <alternativeName>
        <fullName evidence="15">Cell wall polymerase</fullName>
    </alternativeName>
    <alternativeName>
        <fullName evidence="14">Peptidoglycan polymerase</fullName>
    </alternativeName>
</protein>
<dbReference type="EC" id="2.4.99.28" evidence="19"/>
<evidence type="ECO:0000256" key="5">
    <source>
        <dbReference type="ARBA" id="ARBA00022676"/>
    </source>
</evidence>
<evidence type="ECO:0000256" key="7">
    <source>
        <dbReference type="ARBA" id="ARBA00022692"/>
    </source>
</evidence>
<dbReference type="GO" id="GO:0032153">
    <property type="term" value="C:cell division site"/>
    <property type="evidence" value="ECO:0007669"/>
    <property type="project" value="TreeGrafter"/>
</dbReference>
<keyword evidence="6" id="KW-0808">Transferase</keyword>
<dbReference type="GO" id="GO:0005886">
    <property type="term" value="C:plasma membrane"/>
    <property type="evidence" value="ECO:0007669"/>
    <property type="project" value="UniProtKB-SubCell"/>
</dbReference>
<evidence type="ECO:0000256" key="6">
    <source>
        <dbReference type="ARBA" id="ARBA00022679"/>
    </source>
</evidence>
<feature type="transmembrane region" description="Helical" evidence="23">
    <location>
        <begin position="180"/>
        <end position="199"/>
    </location>
</feature>
<keyword evidence="3" id="KW-1003">Cell membrane</keyword>
<dbReference type="AlphaFoldDB" id="A0A3A3GMA7"/>
<dbReference type="Proteomes" id="UP000266177">
    <property type="component" value="Unassembled WGS sequence"/>
</dbReference>
<gene>
    <name evidence="24" type="primary">ftsW</name>
    <name evidence="24" type="ORF">DQX05_03710</name>
</gene>
<dbReference type="Pfam" id="PF01098">
    <property type="entry name" value="FTSW_RODA_SPOVE"/>
    <property type="match status" value="1"/>
</dbReference>
<evidence type="ECO:0000256" key="4">
    <source>
        <dbReference type="ARBA" id="ARBA00022618"/>
    </source>
</evidence>
<feature type="transmembrane region" description="Helical" evidence="23">
    <location>
        <begin position="157"/>
        <end position="174"/>
    </location>
</feature>
<comment type="pathway">
    <text evidence="2">Cell wall biogenesis; peptidoglycan biosynthesis.</text>
</comment>
<dbReference type="RefSeq" id="WP_119790987.1">
    <property type="nucleotide sequence ID" value="NZ_QYZD01000002.1"/>
</dbReference>
<evidence type="ECO:0000256" key="8">
    <source>
        <dbReference type="ARBA" id="ARBA00022960"/>
    </source>
</evidence>
<evidence type="ECO:0000256" key="18">
    <source>
        <dbReference type="ARBA" id="ARBA00041418"/>
    </source>
</evidence>
<dbReference type="NCBIfam" id="TIGR02614">
    <property type="entry name" value="ftsW"/>
    <property type="match status" value="1"/>
</dbReference>
<evidence type="ECO:0000256" key="14">
    <source>
        <dbReference type="ARBA" id="ARBA00032370"/>
    </source>
</evidence>
<dbReference type="GO" id="GO:0008360">
    <property type="term" value="P:regulation of cell shape"/>
    <property type="evidence" value="ECO:0007669"/>
    <property type="project" value="UniProtKB-KW"/>
</dbReference>
<evidence type="ECO:0000256" key="12">
    <source>
        <dbReference type="ARBA" id="ARBA00023306"/>
    </source>
</evidence>
<dbReference type="PANTHER" id="PTHR30474:SF2">
    <property type="entry name" value="PEPTIDOGLYCAN GLYCOSYLTRANSFERASE FTSW-RELATED"/>
    <property type="match status" value="1"/>
</dbReference>
<evidence type="ECO:0000256" key="23">
    <source>
        <dbReference type="SAM" id="Phobius"/>
    </source>
</evidence>
<feature type="compositionally biased region" description="Basic and acidic residues" evidence="22">
    <location>
        <begin position="407"/>
        <end position="416"/>
    </location>
</feature>
<organism evidence="24 25">
    <name type="scientific">Paenibacillus thiaminolyticus</name>
    <name type="common">Bacillus thiaminolyticus</name>
    <dbReference type="NCBI Taxonomy" id="49283"/>
    <lineage>
        <taxon>Bacteria</taxon>
        <taxon>Bacillati</taxon>
        <taxon>Bacillota</taxon>
        <taxon>Bacilli</taxon>
        <taxon>Bacillales</taxon>
        <taxon>Paenibacillaceae</taxon>
        <taxon>Paenibacillus</taxon>
    </lineage>
</organism>
<evidence type="ECO:0000256" key="17">
    <source>
        <dbReference type="ARBA" id="ARBA00041185"/>
    </source>
</evidence>
<evidence type="ECO:0000256" key="10">
    <source>
        <dbReference type="ARBA" id="ARBA00022989"/>
    </source>
</evidence>
<sequence length="416" mass="45448">MNRPHRPSQSKNPPSTGKGSPDFILLVLTLLLVGFGVVMVFSSSSSLAAVSSRYDYDSFYFAKRQLMWAGLGFVAMLFAMNIRYTAYKILFIPLFIVTVLMLLIVPFAAEDVNGARSWFYIGGLGIQPTELAKIAVVLYLSALIAKKGEKFRDFRTGLFPVMIIVGFVVGLIMLQPDMGGAMILTACAGVIVIAGGANLKHIMNCLLVGVIGVLVVLGLSMLFMPDKLSGGYKMARVHSWLDPFHDSQAASYNLLHSLKAIAHGGWTGAGFGQSIQKLLYLPYPYNDFIFAIIAEELGFIGTVIFLLVYICFIWRGILIALRCPDIYGTLVSIGIVGIIAVQAFINIGGVTRTIPITGVTLPFISYGGSSLFITMVSVGILLSVSREYNRVQQKKETGQSVPRRSNKKDYRPLRSV</sequence>
<feature type="transmembrane region" description="Helical" evidence="23">
    <location>
        <begin position="21"/>
        <end position="45"/>
    </location>
</feature>
<feature type="transmembrane region" description="Helical" evidence="23">
    <location>
        <begin position="288"/>
        <end position="314"/>
    </location>
</feature>
<evidence type="ECO:0000256" key="16">
    <source>
        <dbReference type="ARBA" id="ARBA00038053"/>
    </source>
</evidence>
<feature type="transmembrane region" description="Helical" evidence="23">
    <location>
        <begin position="206"/>
        <end position="224"/>
    </location>
</feature>
<keyword evidence="9" id="KW-0573">Peptidoglycan synthesis</keyword>
<accession>A0A3A3GMA7</accession>
<keyword evidence="4" id="KW-0132">Cell division</keyword>
<evidence type="ECO:0000256" key="1">
    <source>
        <dbReference type="ARBA" id="ARBA00004651"/>
    </source>
</evidence>
<comment type="catalytic activity">
    <reaction evidence="20">
        <text>[GlcNAc-(1-&gt;4)-Mur2Ac(oyl-L-Ala-gamma-D-Glu-L-Lys-D-Ala-D-Ala)](n)-di-trans,octa-cis-undecaprenyl diphosphate + beta-D-GlcNAc-(1-&gt;4)-Mur2Ac(oyl-L-Ala-gamma-D-Glu-L-Lys-D-Ala-D-Ala)-di-trans,octa-cis-undecaprenyl diphosphate = [GlcNAc-(1-&gt;4)-Mur2Ac(oyl-L-Ala-gamma-D-Glu-L-Lys-D-Ala-D-Ala)](n+1)-di-trans,octa-cis-undecaprenyl diphosphate + di-trans,octa-cis-undecaprenyl diphosphate + H(+)</text>
        <dbReference type="Rhea" id="RHEA:23708"/>
        <dbReference type="Rhea" id="RHEA-COMP:9602"/>
        <dbReference type="Rhea" id="RHEA-COMP:9603"/>
        <dbReference type="ChEBI" id="CHEBI:15378"/>
        <dbReference type="ChEBI" id="CHEBI:58405"/>
        <dbReference type="ChEBI" id="CHEBI:60033"/>
        <dbReference type="ChEBI" id="CHEBI:78435"/>
        <dbReference type="EC" id="2.4.99.28"/>
    </reaction>
</comment>
<keyword evidence="12" id="KW-0131">Cell cycle</keyword>
<evidence type="ECO:0000256" key="2">
    <source>
        <dbReference type="ARBA" id="ARBA00004752"/>
    </source>
</evidence>
<keyword evidence="11 23" id="KW-0472">Membrane</keyword>
<proteinExistence type="inferred from homology"/>